<proteinExistence type="predicted"/>
<accession>A0A420Y2H7</accession>
<organism evidence="2 3">
    <name type="scientific">Coniochaeta pulveracea</name>
    <dbReference type="NCBI Taxonomy" id="177199"/>
    <lineage>
        <taxon>Eukaryota</taxon>
        <taxon>Fungi</taxon>
        <taxon>Dikarya</taxon>
        <taxon>Ascomycota</taxon>
        <taxon>Pezizomycotina</taxon>
        <taxon>Sordariomycetes</taxon>
        <taxon>Sordariomycetidae</taxon>
        <taxon>Coniochaetales</taxon>
        <taxon>Coniochaetaceae</taxon>
        <taxon>Coniochaeta</taxon>
    </lineage>
</organism>
<dbReference type="AlphaFoldDB" id="A0A420Y2H7"/>
<comment type="caution">
    <text evidence="2">The sequence shown here is derived from an EMBL/GenBank/DDBJ whole genome shotgun (WGS) entry which is preliminary data.</text>
</comment>
<feature type="compositionally biased region" description="Low complexity" evidence="1">
    <location>
        <begin position="352"/>
        <end position="369"/>
    </location>
</feature>
<evidence type="ECO:0000313" key="3">
    <source>
        <dbReference type="Proteomes" id="UP000275385"/>
    </source>
</evidence>
<reference evidence="2 3" key="1">
    <citation type="submission" date="2018-08" db="EMBL/GenBank/DDBJ databases">
        <title>Draft genome of the lignicolous fungus Coniochaeta pulveracea.</title>
        <authorList>
            <person name="Borstlap C.J."/>
            <person name="De Witt R.N."/>
            <person name="Botha A."/>
            <person name="Volschenk H."/>
        </authorList>
    </citation>
    <scope>NUCLEOTIDE SEQUENCE [LARGE SCALE GENOMIC DNA]</scope>
    <source>
        <strain evidence="2 3">CAB683</strain>
    </source>
</reference>
<keyword evidence="3" id="KW-1185">Reference proteome</keyword>
<dbReference type="OrthoDB" id="5327145at2759"/>
<feature type="compositionally biased region" description="Basic and acidic residues" evidence="1">
    <location>
        <begin position="1"/>
        <end position="12"/>
    </location>
</feature>
<dbReference type="Proteomes" id="UP000275385">
    <property type="component" value="Unassembled WGS sequence"/>
</dbReference>
<feature type="region of interest" description="Disordered" evidence="1">
    <location>
        <begin position="1"/>
        <end position="53"/>
    </location>
</feature>
<sequence>MLALHHDQENRVRTLQPKTPGARYPKTPLKVPLNDENAPHGLAGKSILRPKNNNENMMTVGKAGKSSFVTPAQPRTARAPLGNKTTNAKARTGQLEGAKDTVKGLEKTTLKPTISKPKNHGPIHQDSLKLDVHVDSEPVEEEEVEYCPPRPKDIPYESDIIPRGALTFEAFKPENFLKGYYDHYYNPVDEDGVPIRVREMEEQRQLAFKKLDEQVMKDMDEFDWSVDDIPETKLLKKKPSAPAVAESSQPTVKAIKKPTTREVTKQPPTLAARKAASTLAMTTRPATATSVARKPMAPAPGRSVLNPLKRSVQPRPAATRESSTERATALAASRSTVGYGKGRSVSSAIQGSRPPVTRPPRTLTRSVSTASNASDSTITPARFAQIQARVDEPLKKLEFLSIFDGEEEDDGLLGGSALPIDDDDDFQLKLEN</sequence>
<protein>
    <submittedName>
        <fullName evidence="2">Uncharacterized protein</fullName>
    </submittedName>
</protein>
<feature type="compositionally biased region" description="Polar residues" evidence="1">
    <location>
        <begin position="279"/>
        <end position="290"/>
    </location>
</feature>
<evidence type="ECO:0000313" key="2">
    <source>
        <dbReference type="EMBL" id="RKU42081.1"/>
    </source>
</evidence>
<evidence type="ECO:0000256" key="1">
    <source>
        <dbReference type="SAM" id="MobiDB-lite"/>
    </source>
</evidence>
<name>A0A420Y2H7_9PEZI</name>
<gene>
    <name evidence="2" type="ORF">DL546_004896</name>
</gene>
<dbReference type="EMBL" id="QVQW01000062">
    <property type="protein sequence ID" value="RKU42081.1"/>
    <property type="molecule type" value="Genomic_DNA"/>
</dbReference>
<feature type="region of interest" description="Disordered" evidence="1">
    <location>
        <begin position="257"/>
        <end position="378"/>
    </location>
</feature>